<dbReference type="InterPro" id="IPR009836">
    <property type="entry name" value="GRDP-like"/>
</dbReference>
<evidence type="ECO:0000256" key="1">
    <source>
        <dbReference type="SAM" id="MobiDB-lite"/>
    </source>
</evidence>
<feature type="region of interest" description="Disordered" evidence="1">
    <location>
        <begin position="754"/>
        <end position="782"/>
    </location>
</feature>
<evidence type="ECO:0000259" key="2">
    <source>
        <dbReference type="Pfam" id="PF25335"/>
    </source>
</evidence>
<protein>
    <recommendedName>
        <fullName evidence="2">GRPD C-terminal domain-containing protein</fullName>
    </recommendedName>
</protein>
<feature type="domain" description="GRPD C-terminal" evidence="2">
    <location>
        <begin position="496"/>
        <end position="673"/>
    </location>
</feature>
<comment type="caution">
    <text evidence="3">The sequence shown here is derived from an EMBL/GenBank/DDBJ whole genome shotgun (WGS) entry which is preliminary data.</text>
</comment>
<dbReference type="Pfam" id="PF07173">
    <property type="entry name" value="GRDP-like"/>
    <property type="match status" value="1"/>
</dbReference>
<accession>A0AA88D6Z6</accession>
<keyword evidence="4" id="KW-1185">Reference proteome</keyword>
<proteinExistence type="predicted"/>
<dbReference type="EMBL" id="BTGU01000017">
    <property type="protein sequence ID" value="GMN43962.1"/>
    <property type="molecule type" value="Genomic_DNA"/>
</dbReference>
<dbReference type="PANTHER" id="PTHR34365:SF2">
    <property type="entry name" value="ENOLASE (DUF1399)"/>
    <property type="match status" value="1"/>
</dbReference>
<feature type="region of interest" description="Disordered" evidence="1">
    <location>
        <begin position="619"/>
        <end position="639"/>
    </location>
</feature>
<evidence type="ECO:0000313" key="3">
    <source>
        <dbReference type="EMBL" id="GMN43962.1"/>
    </source>
</evidence>
<evidence type="ECO:0000313" key="4">
    <source>
        <dbReference type="Proteomes" id="UP001187192"/>
    </source>
</evidence>
<gene>
    <name evidence="3" type="ORF">TIFTF001_013151</name>
</gene>
<reference evidence="3" key="1">
    <citation type="submission" date="2023-07" db="EMBL/GenBank/DDBJ databases">
        <title>draft genome sequence of fig (Ficus carica).</title>
        <authorList>
            <person name="Takahashi T."/>
            <person name="Nishimura K."/>
        </authorList>
    </citation>
    <scope>NUCLEOTIDE SEQUENCE</scope>
</reference>
<dbReference type="AlphaFoldDB" id="A0AA88D6Z6"/>
<organism evidence="3 4">
    <name type="scientific">Ficus carica</name>
    <name type="common">Common fig</name>
    <dbReference type="NCBI Taxonomy" id="3494"/>
    <lineage>
        <taxon>Eukaryota</taxon>
        <taxon>Viridiplantae</taxon>
        <taxon>Streptophyta</taxon>
        <taxon>Embryophyta</taxon>
        <taxon>Tracheophyta</taxon>
        <taxon>Spermatophyta</taxon>
        <taxon>Magnoliopsida</taxon>
        <taxon>eudicotyledons</taxon>
        <taxon>Gunneridae</taxon>
        <taxon>Pentapetalae</taxon>
        <taxon>rosids</taxon>
        <taxon>fabids</taxon>
        <taxon>Rosales</taxon>
        <taxon>Moraceae</taxon>
        <taxon>Ficeae</taxon>
        <taxon>Ficus</taxon>
    </lineage>
</organism>
<dbReference type="Proteomes" id="UP001187192">
    <property type="component" value="Unassembled WGS sequence"/>
</dbReference>
<dbReference type="Pfam" id="PF25335">
    <property type="entry name" value="GRDP_C"/>
    <property type="match status" value="1"/>
</dbReference>
<name>A0AA88D6Z6_FICCA</name>
<dbReference type="InterPro" id="IPR057518">
    <property type="entry name" value="GRDP_C"/>
</dbReference>
<dbReference type="PANTHER" id="PTHR34365">
    <property type="entry name" value="ENOLASE (DUF1399)"/>
    <property type="match status" value="1"/>
</dbReference>
<sequence>MSSEIASASASSAAAAANFSSTRTTLSEISEADSTLRVGLDLVSAARRNLSFLRAVSDSSHWLHHTPTLLEAIRRYDELWMPLMADLTVGSAPPLILPPIDVEWVWFCHTLKPVRYREYCESRFSKLIGKAAIFDEENEEYALMRCREIWVRKYPNEPFENEVDSDSGFSDPVLVPAIGELFAEVDKQRFLYSKFSEPYRSDFVYLIAARQRYKGFLHMLQRSSGEVCCRLVPASDILLMWLTHQSYPTVYAEDLKEIESEMGKVVSVWETVGKKEVEETKNLWETTFDQPYEKAGGEIGFNFNVVVPVKPPVYWEISDKDVNAKYKSMLPRFLLEVCVFVRLKAEMKATQEDAKRDIFRLRMVRCHRDLKLDKTVSDFSNKSWRKAWHLYCEFGTKGVIVELRRLGGYCFKSSTVEETVTFYWNDLLRAPSLTLQRRIDQQVKIIASITPPVQAPYLLKCVPDRVTDDSGAMVSDVILRMNQYRSQEGRWLSRSVLDHAGRECFVIRMRVGGGFWRRGGEKPSAVKWDDRIIEIREGSWSYVAASIGRAPEKVVGTATPKEPPEQWNAAWQFSTGDELVVRWETSMSISGLSFGLRSQAAESTVKLLKGRKMQYQVKKAEPQDANGACRNGEEEKEEDKEEEGFLTLVRFTEDDPDGRATALLNWKLLVVEFMPEEDAVFVLLLCTSILRSVSDMKKEDMGSLLIRRRLKEAKLGSRDWGSVVLHPFSCSSSTSSPYLQPWYLDAKAVMESDGADRTTKPPSLSYSPEEGSDQLYKQGIFT</sequence>